<sequence length="100" mass="12142">MFYLYILYSDNSDKYYIGYTNDYERRFHEHNHSDRTTFTSKHRPWILKVVFECGEIEIEAIHLERFIKKQKSRKLLERLIDGEALTGILAQLVRVPYVRD</sequence>
<evidence type="ECO:0000313" key="4">
    <source>
        <dbReference type="Proteomes" id="UP000284120"/>
    </source>
</evidence>
<evidence type="ECO:0000256" key="1">
    <source>
        <dbReference type="ARBA" id="ARBA00007435"/>
    </source>
</evidence>
<dbReference type="PROSITE" id="PS50164">
    <property type="entry name" value="GIY_YIG"/>
    <property type="match status" value="1"/>
</dbReference>
<dbReference type="SUPFAM" id="SSF82771">
    <property type="entry name" value="GIY-YIG endonuclease"/>
    <property type="match status" value="1"/>
</dbReference>
<dbReference type="Pfam" id="PF01541">
    <property type="entry name" value="GIY-YIG"/>
    <property type="match status" value="1"/>
</dbReference>
<evidence type="ECO:0000259" key="2">
    <source>
        <dbReference type="PROSITE" id="PS50164"/>
    </source>
</evidence>
<comment type="similarity">
    <text evidence="1">Belongs to the UPF0213 family.</text>
</comment>
<dbReference type="OrthoDB" id="677560at2"/>
<proteinExistence type="inferred from homology"/>
<name>A0A443YKS3_9SPHI</name>
<dbReference type="CDD" id="cd10449">
    <property type="entry name" value="GIY-YIG_SLX1_like"/>
    <property type="match status" value="1"/>
</dbReference>
<gene>
    <name evidence="3" type="ORF">DPV69_18665</name>
</gene>
<keyword evidence="4" id="KW-1185">Reference proteome</keyword>
<dbReference type="PANTHER" id="PTHR34477:SF1">
    <property type="entry name" value="UPF0213 PROTEIN YHBQ"/>
    <property type="match status" value="1"/>
</dbReference>
<reference evidence="3 4" key="1">
    <citation type="submission" date="2018-06" db="EMBL/GenBank/DDBJ databases">
        <title>Pedobacter endophyticus sp. nov., an endophytic bacterium isolated from a leaf of Triticum aestivum.</title>
        <authorList>
            <person name="Zhang L."/>
        </authorList>
    </citation>
    <scope>NUCLEOTIDE SEQUENCE [LARGE SCALE GENOMIC DNA]</scope>
    <source>
        <strain evidence="3 4">CM134L-2</strain>
    </source>
</reference>
<organism evidence="3 4">
    <name type="scientific">Pedobacter chitinilyticus</name>
    <dbReference type="NCBI Taxonomy" id="2233776"/>
    <lineage>
        <taxon>Bacteria</taxon>
        <taxon>Pseudomonadati</taxon>
        <taxon>Bacteroidota</taxon>
        <taxon>Sphingobacteriia</taxon>
        <taxon>Sphingobacteriales</taxon>
        <taxon>Sphingobacteriaceae</taxon>
        <taxon>Pedobacter</taxon>
    </lineage>
</organism>
<protein>
    <submittedName>
        <fullName evidence="3">GIY-YIG nuclease family protein</fullName>
    </submittedName>
</protein>
<dbReference type="Proteomes" id="UP000284120">
    <property type="component" value="Unassembled WGS sequence"/>
</dbReference>
<dbReference type="InterPro" id="IPR000305">
    <property type="entry name" value="GIY-YIG_endonuc"/>
</dbReference>
<comment type="caution">
    <text evidence="3">The sequence shown here is derived from an EMBL/GenBank/DDBJ whole genome shotgun (WGS) entry which is preliminary data.</text>
</comment>
<evidence type="ECO:0000313" key="3">
    <source>
        <dbReference type="EMBL" id="RWU04342.1"/>
    </source>
</evidence>
<dbReference type="InterPro" id="IPR050190">
    <property type="entry name" value="UPF0213_domain"/>
</dbReference>
<dbReference type="Gene3D" id="3.40.1440.10">
    <property type="entry name" value="GIY-YIG endonuclease"/>
    <property type="match status" value="1"/>
</dbReference>
<dbReference type="EMBL" id="SAYW01000007">
    <property type="protein sequence ID" value="RWU04342.1"/>
    <property type="molecule type" value="Genomic_DNA"/>
</dbReference>
<dbReference type="PANTHER" id="PTHR34477">
    <property type="entry name" value="UPF0213 PROTEIN YHBQ"/>
    <property type="match status" value="1"/>
</dbReference>
<dbReference type="AlphaFoldDB" id="A0A443YKS3"/>
<dbReference type="RefSeq" id="WP_113648938.1">
    <property type="nucleotide sequence ID" value="NZ_QMHN01000007.1"/>
</dbReference>
<dbReference type="InterPro" id="IPR035901">
    <property type="entry name" value="GIY-YIG_endonuc_sf"/>
</dbReference>
<accession>A0A443YKS3</accession>
<feature type="domain" description="GIY-YIG" evidence="2">
    <location>
        <begin position="1"/>
        <end position="78"/>
    </location>
</feature>